<dbReference type="GO" id="GO:0009279">
    <property type="term" value="C:cell outer membrane"/>
    <property type="evidence" value="ECO:0007669"/>
    <property type="project" value="UniProtKB-SubCell"/>
</dbReference>
<evidence type="ECO:0000256" key="1">
    <source>
        <dbReference type="ARBA" id="ARBA00004442"/>
    </source>
</evidence>
<comment type="similarity">
    <text evidence="2">Belongs to the SusD family.</text>
</comment>
<keyword evidence="5" id="KW-0998">Cell outer membrane</keyword>
<evidence type="ECO:0000256" key="4">
    <source>
        <dbReference type="ARBA" id="ARBA00023136"/>
    </source>
</evidence>
<name>A0A537IXC5_9BACT</name>
<proteinExistence type="inferred from homology"/>
<comment type="subcellular location">
    <subcellularLocation>
        <location evidence="1">Cell outer membrane</location>
    </subcellularLocation>
</comment>
<dbReference type="EMBL" id="VBAP01000035">
    <property type="protein sequence ID" value="TMI75950.1"/>
    <property type="molecule type" value="Genomic_DNA"/>
</dbReference>
<dbReference type="AlphaFoldDB" id="A0A537IXC5"/>
<feature type="chain" id="PRO_5022046548" evidence="6">
    <location>
        <begin position="26"/>
        <end position="593"/>
    </location>
</feature>
<feature type="domain" description="SusD-like N-terminal" evidence="8">
    <location>
        <begin position="113"/>
        <end position="236"/>
    </location>
</feature>
<evidence type="ECO:0000259" key="7">
    <source>
        <dbReference type="Pfam" id="PF07980"/>
    </source>
</evidence>
<dbReference type="SUPFAM" id="SSF48452">
    <property type="entry name" value="TPR-like"/>
    <property type="match status" value="1"/>
</dbReference>
<accession>A0A537IXC5</accession>
<dbReference type="Proteomes" id="UP000318834">
    <property type="component" value="Unassembled WGS sequence"/>
</dbReference>
<dbReference type="Gene3D" id="1.25.40.390">
    <property type="match status" value="1"/>
</dbReference>
<dbReference type="InterPro" id="IPR011990">
    <property type="entry name" value="TPR-like_helical_dom_sf"/>
</dbReference>
<feature type="domain" description="RagB/SusD" evidence="7">
    <location>
        <begin position="279"/>
        <end position="593"/>
    </location>
</feature>
<reference evidence="9 10" key="1">
    <citation type="journal article" date="2019" name="Nat. Microbiol.">
        <title>Mediterranean grassland soil C-N compound turnover is dependent on rainfall and depth, and is mediated by genomically divergent microorganisms.</title>
        <authorList>
            <person name="Diamond S."/>
            <person name="Andeer P.F."/>
            <person name="Li Z."/>
            <person name="Crits-Christoph A."/>
            <person name="Burstein D."/>
            <person name="Anantharaman K."/>
            <person name="Lane K.R."/>
            <person name="Thomas B.C."/>
            <person name="Pan C."/>
            <person name="Northen T.R."/>
            <person name="Banfield J.F."/>
        </authorList>
    </citation>
    <scope>NUCLEOTIDE SEQUENCE [LARGE SCALE GENOMIC DNA]</scope>
    <source>
        <strain evidence="9">NP_8</strain>
    </source>
</reference>
<keyword evidence="3 6" id="KW-0732">Signal</keyword>
<dbReference type="InterPro" id="IPR033985">
    <property type="entry name" value="SusD-like_N"/>
</dbReference>
<evidence type="ECO:0000256" key="3">
    <source>
        <dbReference type="ARBA" id="ARBA00022729"/>
    </source>
</evidence>
<protein>
    <submittedName>
        <fullName evidence="9">RagB/SusD family nutrient uptake outer membrane protein</fullName>
    </submittedName>
</protein>
<evidence type="ECO:0000313" key="10">
    <source>
        <dbReference type="Proteomes" id="UP000318834"/>
    </source>
</evidence>
<evidence type="ECO:0000256" key="5">
    <source>
        <dbReference type="ARBA" id="ARBA00023237"/>
    </source>
</evidence>
<dbReference type="PROSITE" id="PS51257">
    <property type="entry name" value="PROKAR_LIPOPROTEIN"/>
    <property type="match status" value="1"/>
</dbReference>
<gene>
    <name evidence="9" type="ORF">E6H05_05285</name>
</gene>
<evidence type="ECO:0000313" key="9">
    <source>
        <dbReference type="EMBL" id="TMI75950.1"/>
    </source>
</evidence>
<keyword evidence="4" id="KW-0472">Membrane</keyword>
<dbReference type="Pfam" id="PF07980">
    <property type="entry name" value="SusD_RagB"/>
    <property type="match status" value="1"/>
</dbReference>
<dbReference type="InterPro" id="IPR012944">
    <property type="entry name" value="SusD_RagB_dom"/>
</dbReference>
<evidence type="ECO:0000259" key="8">
    <source>
        <dbReference type="Pfam" id="PF14322"/>
    </source>
</evidence>
<feature type="signal peptide" evidence="6">
    <location>
        <begin position="1"/>
        <end position="25"/>
    </location>
</feature>
<comment type="caution">
    <text evidence="9">The sequence shown here is derived from an EMBL/GenBank/DDBJ whole genome shotgun (WGS) entry which is preliminary data.</text>
</comment>
<organism evidence="9 10">
    <name type="scientific">Candidatus Segetimicrobium genomatis</name>
    <dbReference type="NCBI Taxonomy" id="2569760"/>
    <lineage>
        <taxon>Bacteria</taxon>
        <taxon>Bacillati</taxon>
        <taxon>Candidatus Sysuimicrobiota</taxon>
        <taxon>Candidatus Sysuimicrobiia</taxon>
        <taxon>Candidatus Sysuimicrobiales</taxon>
        <taxon>Candidatus Segetimicrobiaceae</taxon>
        <taxon>Candidatus Segetimicrobium</taxon>
    </lineage>
</organism>
<evidence type="ECO:0000256" key="2">
    <source>
        <dbReference type="ARBA" id="ARBA00006275"/>
    </source>
</evidence>
<evidence type="ECO:0000256" key="6">
    <source>
        <dbReference type="SAM" id="SignalP"/>
    </source>
</evidence>
<dbReference type="Pfam" id="PF14322">
    <property type="entry name" value="SusD-like_3"/>
    <property type="match status" value="1"/>
</dbReference>
<sequence length="593" mass="65237">MKTLVRYRLLSWTALVLLVAAAAYSCKDYLTVPSQGTLDEVTLATKAGVEGTLIAAYRTLDCTSAITGGAWGCAASNWVWGSVAADDSYKGSDPTDQPPIADIELYNWGTANAESYLDLKWKQVYEGVVRANATLRLLKKVLAEHPGLISPSDANGIKGEALFLRAHYHFEAWRMWKNIPYYTEDDQNYFKPNNVDPIPLILADLNAAIALLPDKPRDGEVGRVTSWTAKAYKGRVQVHTGDYTNGLVTLRDVQANGPYKLEVDFHHVWTGVHAFANGPETILAYEASANDGDPNGGNANFGERLNFPNTDPFCCGFNQPSQNLVNFFVVNDSGLPLAVTDPTWNTSNATLDSSATVPVDPRLDWTVGRDGVPYKDWGNHEPSWIRNRPYAGPYSVKKNVHEKSSGAQSQVGWVSAGLNSVHIHIFRYADLLLELAEAEVEAGVPDNARIIVNQIRARAGVVAQGPGTSATDIAVPMVQATPPATVDSLIEPWARYKIGQYTTPWTQAFARTAVRIERRLELAMEGQRFFDLRRWNVADTAINNYVAVEKTRRPYKASAATFTARHSLYPLPAIQIQLSKVAGQNTLVQNTGW</sequence>